<dbReference type="Pfam" id="PF03186">
    <property type="entry name" value="CobD_Cbib"/>
    <property type="match status" value="1"/>
</dbReference>
<evidence type="ECO:0000256" key="3">
    <source>
        <dbReference type="ARBA" id="ARBA00006263"/>
    </source>
</evidence>
<evidence type="ECO:0000256" key="1">
    <source>
        <dbReference type="ARBA" id="ARBA00004651"/>
    </source>
</evidence>
<evidence type="ECO:0000256" key="6">
    <source>
        <dbReference type="ARBA" id="ARBA00022692"/>
    </source>
</evidence>
<dbReference type="HAMAP" id="MF_00024">
    <property type="entry name" value="CobD_CbiB"/>
    <property type="match status" value="1"/>
</dbReference>
<evidence type="ECO:0000256" key="7">
    <source>
        <dbReference type="ARBA" id="ARBA00022989"/>
    </source>
</evidence>
<evidence type="ECO:0000313" key="11">
    <source>
        <dbReference type="Proteomes" id="UP000063429"/>
    </source>
</evidence>
<dbReference type="RefSeq" id="WP_053201611.1">
    <property type="nucleotide sequence ID" value="NZ_CP011409.1"/>
</dbReference>
<comment type="function">
    <text evidence="9">Converts cobyric acid to cobinamide by the addition of aminopropanol on the F carboxylic group.</text>
</comment>
<proteinExistence type="inferred from homology"/>
<feature type="transmembrane region" description="Helical" evidence="9">
    <location>
        <begin position="161"/>
        <end position="183"/>
    </location>
</feature>
<keyword evidence="4 9" id="KW-1003">Cell membrane</keyword>
<dbReference type="EMBL" id="CP011409">
    <property type="protein sequence ID" value="AKZ65374.1"/>
    <property type="molecule type" value="Genomic_DNA"/>
</dbReference>
<organism evidence="10 11">
    <name type="scientific">Herbaspirillum hiltneri N3</name>
    <dbReference type="NCBI Taxonomy" id="1262470"/>
    <lineage>
        <taxon>Bacteria</taxon>
        <taxon>Pseudomonadati</taxon>
        <taxon>Pseudomonadota</taxon>
        <taxon>Betaproteobacteria</taxon>
        <taxon>Burkholderiales</taxon>
        <taxon>Oxalobacteraceae</taxon>
        <taxon>Herbaspirillum</taxon>
    </lineage>
</organism>
<protein>
    <recommendedName>
        <fullName evidence="9">Cobalamin biosynthesis protein CobD</fullName>
    </recommendedName>
</protein>
<comment type="pathway">
    <text evidence="2 9">Cofactor biosynthesis; adenosylcobalamin biosynthesis.</text>
</comment>
<sequence>MLSAFNAFDLTLLALLMTAGVALDRLLGETPRWHPLVGFGRYVQFIERRLNRQPGSHARGVCAWLLAVLPPVALACAATILLARQSLWLAAAWHVLLLYFCIGLRSLRDHAMPIAAALKDGDLAAARALTGRIVSRDTSQSQETDLAKAAVESLLENGNDAVFGTLFWFAVAGGPGALLFRLANTLDAMWGYRTPRFLAFGCAAARIDDALNWIPARLTALSYAVLGNWRQARTCWREQAPAWSSPNAGPVMASGAGALGLALGGAAVYDGEVEQRPPLGVGRDAVAGDIARAWTMVSRTAMLWLTVMLATAMLLSTLLSFGAPHA</sequence>
<name>A0ABN4I325_9BURK</name>
<accession>A0ABN4I325</accession>
<keyword evidence="8 9" id="KW-0472">Membrane</keyword>
<comment type="caution">
    <text evidence="9">Lacks conserved residue(s) required for the propagation of feature annotation.</text>
</comment>
<evidence type="ECO:0000256" key="4">
    <source>
        <dbReference type="ARBA" id="ARBA00022475"/>
    </source>
</evidence>
<feature type="transmembrane region" description="Helical" evidence="9">
    <location>
        <begin position="63"/>
        <end position="82"/>
    </location>
</feature>
<keyword evidence="7 9" id="KW-1133">Transmembrane helix</keyword>
<dbReference type="PANTHER" id="PTHR34308:SF1">
    <property type="entry name" value="COBALAMIN BIOSYNTHESIS PROTEIN CBIB"/>
    <property type="match status" value="1"/>
</dbReference>
<evidence type="ECO:0000313" key="10">
    <source>
        <dbReference type="EMBL" id="AKZ65374.1"/>
    </source>
</evidence>
<comment type="similarity">
    <text evidence="3 9">Belongs to the CobD/CbiB family.</text>
</comment>
<keyword evidence="5 9" id="KW-0169">Cobalamin biosynthesis</keyword>
<keyword evidence="11" id="KW-1185">Reference proteome</keyword>
<dbReference type="PANTHER" id="PTHR34308">
    <property type="entry name" value="COBALAMIN BIOSYNTHESIS PROTEIN CBIB"/>
    <property type="match status" value="1"/>
</dbReference>
<keyword evidence="6 9" id="KW-0812">Transmembrane</keyword>
<feature type="transmembrane region" description="Helical" evidence="9">
    <location>
        <begin position="302"/>
        <end position="323"/>
    </location>
</feature>
<gene>
    <name evidence="9" type="primary">cobD</name>
    <name evidence="10" type="ORF">F506_13775</name>
</gene>
<reference evidence="11" key="1">
    <citation type="journal article" date="2015" name="Genome Announc.">
        <title>Complete Genome Sequence of Herbaspirillum hiltneri N3 (DSM 17495), Isolated from Surface-Sterilized Wheat Roots.</title>
        <authorList>
            <person name="Guizelini D."/>
            <person name="Saizaki P.M."/>
            <person name="Coimbra N.A."/>
            <person name="Weiss V.A."/>
            <person name="Faoro H."/>
            <person name="Sfeir M.Z."/>
            <person name="Baura V.A."/>
            <person name="Monteiro R.A."/>
            <person name="Chubatsu L.S."/>
            <person name="Souza E.M."/>
            <person name="Cruz L.M."/>
            <person name="Pedrosa F.O."/>
            <person name="Raittz R.T."/>
            <person name="Marchaukoski J.N."/>
            <person name="Steffens M.B."/>
        </authorList>
    </citation>
    <scope>NUCLEOTIDE SEQUENCE [LARGE SCALE GENOMIC DNA]</scope>
    <source>
        <strain evidence="11">N3</strain>
    </source>
</reference>
<evidence type="ECO:0000256" key="2">
    <source>
        <dbReference type="ARBA" id="ARBA00004953"/>
    </source>
</evidence>
<dbReference type="NCBIfam" id="TIGR00380">
    <property type="entry name" value="cobal_cbiB"/>
    <property type="match status" value="1"/>
</dbReference>
<evidence type="ECO:0000256" key="9">
    <source>
        <dbReference type="HAMAP-Rule" id="MF_00024"/>
    </source>
</evidence>
<evidence type="ECO:0000256" key="8">
    <source>
        <dbReference type="ARBA" id="ARBA00023136"/>
    </source>
</evidence>
<dbReference type="InterPro" id="IPR004485">
    <property type="entry name" value="Cobalamin_biosynth_CobD/CbiB"/>
</dbReference>
<comment type="subcellular location">
    <subcellularLocation>
        <location evidence="1 9">Cell membrane</location>
        <topology evidence="1 9">Multi-pass membrane protein</topology>
    </subcellularLocation>
</comment>
<feature type="transmembrane region" description="Helical" evidence="9">
    <location>
        <begin position="87"/>
        <end position="107"/>
    </location>
</feature>
<evidence type="ECO:0000256" key="5">
    <source>
        <dbReference type="ARBA" id="ARBA00022573"/>
    </source>
</evidence>
<dbReference type="Proteomes" id="UP000063429">
    <property type="component" value="Chromosome"/>
</dbReference>